<organism evidence="2 3">
    <name type="scientific">Carnobacterium iners</name>
    <dbReference type="NCBI Taxonomy" id="1073423"/>
    <lineage>
        <taxon>Bacteria</taxon>
        <taxon>Bacillati</taxon>
        <taxon>Bacillota</taxon>
        <taxon>Bacilli</taxon>
        <taxon>Lactobacillales</taxon>
        <taxon>Carnobacteriaceae</taxon>
        <taxon>Carnobacterium</taxon>
    </lineage>
</organism>
<keyword evidence="1" id="KW-0472">Membrane</keyword>
<dbReference type="EMBL" id="FXBJ01000002">
    <property type="protein sequence ID" value="SMH27014.1"/>
    <property type="molecule type" value="Genomic_DNA"/>
</dbReference>
<evidence type="ECO:0000313" key="2">
    <source>
        <dbReference type="EMBL" id="SMH27014.1"/>
    </source>
</evidence>
<name>A0A1X7MQX2_9LACT</name>
<evidence type="ECO:0000256" key="1">
    <source>
        <dbReference type="SAM" id="Phobius"/>
    </source>
</evidence>
<gene>
    <name evidence="2" type="ORF">SAMN04488700_0398</name>
</gene>
<accession>A0A1X7MQX2</accession>
<dbReference type="AlphaFoldDB" id="A0A1X7MQX2"/>
<sequence length="47" mass="5415">MNRVSLFKIFSAIIFSLAVFTLMIQKIIIGYALVILGYYLLRKSDET</sequence>
<reference evidence="2 3" key="1">
    <citation type="submission" date="2017-04" db="EMBL/GenBank/DDBJ databases">
        <authorList>
            <person name="Afonso C.L."/>
            <person name="Miller P.J."/>
            <person name="Scott M.A."/>
            <person name="Spackman E."/>
            <person name="Goraichik I."/>
            <person name="Dimitrov K.M."/>
            <person name="Suarez D.L."/>
            <person name="Swayne D.E."/>
        </authorList>
    </citation>
    <scope>NUCLEOTIDE SEQUENCE [LARGE SCALE GENOMIC DNA]</scope>
    <source>
        <strain evidence="2 3">LMG26642</strain>
    </source>
</reference>
<keyword evidence="1" id="KW-0812">Transmembrane</keyword>
<protein>
    <submittedName>
        <fullName evidence="2">Uncharacterized protein</fullName>
    </submittedName>
</protein>
<keyword evidence="3" id="KW-1185">Reference proteome</keyword>
<proteinExistence type="predicted"/>
<dbReference type="RefSeq" id="WP_177173761.1">
    <property type="nucleotide sequence ID" value="NZ_FOAH01000040.1"/>
</dbReference>
<dbReference type="Proteomes" id="UP000193435">
    <property type="component" value="Unassembled WGS sequence"/>
</dbReference>
<feature type="transmembrane region" description="Helical" evidence="1">
    <location>
        <begin position="12"/>
        <end position="41"/>
    </location>
</feature>
<evidence type="ECO:0000313" key="3">
    <source>
        <dbReference type="Proteomes" id="UP000193435"/>
    </source>
</evidence>
<keyword evidence="1" id="KW-1133">Transmembrane helix</keyword>